<reference evidence="1" key="2">
    <citation type="submission" date="2021-04" db="EMBL/GenBank/DDBJ databases">
        <authorList>
            <person name="Gilroy R."/>
        </authorList>
    </citation>
    <scope>NUCLEOTIDE SEQUENCE</scope>
    <source>
        <strain evidence="1">USAMLcec3-2134</strain>
    </source>
</reference>
<organism evidence="1 2">
    <name type="scientific">Candidatus Eisenbergiella merdigallinarum</name>
    <dbReference type="NCBI Taxonomy" id="2838552"/>
    <lineage>
        <taxon>Bacteria</taxon>
        <taxon>Bacillati</taxon>
        <taxon>Bacillota</taxon>
        <taxon>Clostridia</taxon>
        <taxon>Lachnospirales</taxon>
        <taxon>Lachnospiraceae</taxon>
        <taxon>Eisenbergiella</taxon>
    </lineage>
</organism>
<evidence type="ECO:0000313" key="2">
    <source>
        <dbReference type="Proteomes" id="UP000886883"/>
    </source>
</evidence>
<dbReference type="AlphaFoldDB" id="A0A9D2MTI4"/>
<gene>
    <name evidence="1" type="ORF">H9763_10595</name>
</gene>
<name>A0A9D2MTI4_9FIRM</name>
<proteinExistence type="predicted"/>
<sequence>MAKNRYYHYFVEGQDEEKVVQVLKTDLRCIVPGKVQVFNVIEQKLTKMRLMSLKPDTVVVLVFDTDTGKTATLLDNIRFLKTAANVKEVLCVTQVKNLEDELMRSCDIKQIRELTGSRSNKDYKHDMRGDSHFYQKLKNRNFRFEAFWNSTDKTFQEKGIRNDAYKIKCDKI</sequence>
<dbReference type="EMBL" id="DWXE01000040">
    <property type="protein sequence ID" value="HJB91893.1"/>
    <property type="molecule type" value="Genomic_DNA"/>
</dbReference>
<evidence type="ECO:0000313" key="1">
    <source>
        <dbReference type="EMBL" id="HJB91893.1"/>
    </source>
</evidence>
<protein>
    <submittedName>
        <fullName evidence="1">Uncharacterized protein</fullName>
    </submittedName>
</protein>
<dbReference type="Proteomes" id="UP000886883">
    <property type="component" value="Unassembled WGS sequence"/>
</dbReference>
<accession>A0A9D2MTI4</accession>
<comment type="caution">
    <text evidence="1">The sequence shown here is derived from an EMBL/GenBank/DDBJ whole genome shotgun (WGS) entry which is preliminary data.</text>
</comment>
<reference evidence="1" key="1">
    <citation type="journal article" date="2021" name="PeerJ">
        <title>Extensive microbial diversity within the chicken gut microbiome revealed by metagenomics and culture.</title>
        <authorList>
            <person name="Gilroy R."/>
            <person name="Ravi A."/>
            <person name="Getino M."/>
            <person name="Pursley I."/>
            <person name="Horton D.L."/>
            <person name="Alikhan N.F."/>
            <person name="Baker D."/>
            <person name="Gharbi K."/>
            <person name="Hall N."/>
            <person name="Watson M."/>
            <person name="Adriaenssens E.M."/>
            <person name="Foster-Nyarko E."/>
            <person name="Jarju S."/>
            <person name="Secka A."/>
            <person name="Antonio M."/>
            <person name="Oren A."/>
            <person name="Chaudhuri R.R."/>
            <person name="La Ragione R."/>
            <person name="Hildebrand F."/>
            <person name="Pallen M.J."/>
        </authorList>
    </citation>
    <scope>NUCLEOTIDE SEQUENCE</scope>
    <source>
        <strain evidence="1">USAMLcec3-2134</strain>
    </source>
</reference>